<keyword evidence="6 7" id="KW-0472">Membrane</keyword>
<keyword evidence="2 7" id="KW-0337">GPI-anchor biosynthesis</keyword>
<dbReference type="OrthoDB" id="419770at2759"/>
<dbReference type="GO" id="GO:0006506">
    <property type="term" value="P:GPI anchor biosynthetic process"/>
    <property type="evidence" value="ECO:0007669"/>
    <property type="project" value="UniProtKB-KW"/>
</dbReference>
<dbReference type="STRING" id="1314777.A0A165ABG1"/>
<gene>
    <name evidence="9" type="ORF">SISNIDRAFT_498913</name>
</gene>
<reference evidence="9 10" key="1">
    <citation type="journal article" date="2016" name="Mol. Biol. Evol.">
        <title>Comparative Genomics of Early-Diverging Mushroom-Forming Fungi Provides Insights into the Origins of Lignocellulose Decay Capabilities.</title>
        <authorList>
            <person name="Nagy L.G."/>
            <person name="Riley R."/>
            <person name="Tritt A."/>
            <person name="Adam C."/>
            <person name="Daum C."/>
            <person name="Floudas D."/>
            <person name="Sun H."/>
            <person name="Yadav J.S."/>
            <person name="Pangilinan J."/>
            <person name="Larsson K.H."/>
            <person name="Matsuura K."/>
            <person name="Barry K."/>
            <person name="Labutti K."/>
            <person name="Kuo R."/>
            <person name="Ohm R.A."/>
            <person name="Bhattacharya S.S."/>
            <person name="Shirouzu T."/>
            <person name="Yoshinaga Y."/>
            <person name="Martin F.M."/>
            <person name="Grigoriev I.V."/>
            <person name="Hibbett D.S."/>
        </authorList>
    </citation>
    <scope>NUCLEOTIDE SEQUENCE [LARGE SCALE GENOMIC DNA]</scope>
    <source>
        <strain evidence="9 10">HHB9708</strain>
    </source>
</reference>
<dbReference type="EMBL" id="KV419394">
    <property type="protein sequence ID" value="KZS98741.1"/>
    <property type="molecule type" value="Genomic_DNA"/>
</dbReference>
<evidence type="ECO:0000256" key="1">
    <source>
        <dbReference type="ARBA" id="ARBA00004127"/>
    </source>
</evidence>
<feature type="region of interest" description="Disordered" evidence="8">
    <location>
        <begin position="1"/>
        <end position="54"/>
    </location>
</feature>
<evidence type="ECO:0000256" key="5">
    <source>
        <dbReference type="ARBA" id="ARBA00022989"/>
    </source>
</evidence>
<evidence type="ECO:0000256" key="8">
    <source>
        <dbReference type="SAM" id="MobiDB-lite"/>
    </source>
</evidence>
<dbReference type="PANTHER" id="PTHR13148:SF0">
    <property type="entry name" value="POST-GPI ATTACHMENT TO PROTEINS FACTOR 3"/>
    <property type="match status" value="1"/>
</dbReference>
<dbReference type="Pfam" id="PF04080">
    <property type="entry name" value="Per1"/>
    <property type="match status" value="1"/>
</dbReference>
<comment type="similarity">
    <text evidence="7">Belongs to the PGAP3 family.</text>
</comment>
<keyword evidence="5 7" id="KW-1133">Transmembrane helix</keyword>
<feature type="transmembrane region" description="Helical" evidence="7">
    <location>
        <begin position="208"/>
        <end position="227"/>
    </location>
</feature>
<sequence length="407" mass="46405">MAAILRSHASDPAPRHSRRQWSPYPPHTIPGYSSRDPGPDPSPMTDPVPAQRRRSTRFQKLRVLPRYHVMVFPRRLVLLLVVAAALAPPVSPSAGDRSPAFLACVDECLRTVCVANPALPLVLALFRWDCRANCQYTCMHHLTDLTSPSNPAPYDKIMQYHGKWPFWRVAGIQEPASVLFSLFNLYAHLSGIRTIRARLAPDTWLKPYYLLWGLVAANAWIASALFHSRDTPLSEKLDYFSAAASILYSLYYSIIRIFRLRFNEHTTLWSIWTAICTILFLAHVLYLSSLPRFDYTYNTIVNLAVGLLHNILWLGYSFPAYFPSTYTSAHNTSSKARRKPAPIILLTTFATLLELLDFPPWYRIIDAHALWHLSTSFLVPMWYAFLLEDAREEATRNPSSSSVKLRS</sequence>
<dbReference type="PANTHER" id="PTHR13148">
    <property type="entry name" value="PER1-RELATED"/>
    <property type="match status" value="1"/>
</dbReference>
<feature type="transmembrane region" description="Helical" evidence="7">
    <location>
        <begin position="343"/>
        <end position="362"/>
    </location>
</feature>
<feature type="transmembrane region" description="Helical" evidence="7">
    <location>
        <begin position="166"/>
        <end position="187"/>
    </location>
</feature>
<comment type="caution">
    <text evidence="7">Lacks conserved residue(s) required for the propagation of feature annotation.</text>
</comment>
<keyword evidence="7" id="KW-0256">Endoplasmic reticulum</keyword>
<evidence type="ECO:0000256" key="2">
    <source>
        <dbReference type="ARBA" id="ARBA00022502"/>
    </source>
</evidence>
<organism evidence="9 10">
    <name type="scientific">Sistotremastrum niveocremeum HHB9708</name>
    <dbReference type="NCBI Taxonomy" id="1314777"/>
    <lineage>
        <taxon>Eukaryota</taxon>
        <taxon>Fungi</taxon>
        <taxon>Dikarya</taxon>
        <taxon>Basidiomycota</taxon>
        <taxon>Agaricomycotina</taxon>
        <taxon>Agaricomycetes</taxon>
        <taxon>Sistotremastrales</taxon>
        <taxon>Sistotremastraceae</taxon>
        <taxon>Sertulicium</taxon>
        <taxon>Sertulicium niveocremeum</taxon>
    </lineage>
</organism>
<keyword evidence="10" id="KW-1185">Reference proteome</keyword>
<evidence type="ECO:0000256" key="4">
    <source>
        <dbReference type="ARBA" id="ARBA00022729"/>
    </source>
</evidence>
<evidence type="ECO:0000313" key="10">
    <source>
        <dbReference type="Proteomes" id="UP000076722"/>
    </source>
</evidence>
<dbReference type="GO" id="GO:0005789">
    <property type="term" value="C:endoplasmic reticulum membrane"/>
    <property type="evidence" value="ECO:0007669"/>
    <property type="project" value="UniProtKB-SubCell"/>
</dbReference>
<dbReference type="InterPro" id="IPR007217">
    <property type="entry name" value="Per1-like"/>
</dbReference>
<feature type="transmembrane region" description="Helical" evidence="7">
    <location>
        <begin position="300"/>
        <end position="322"/>
    </location>
</feature>
<dbReference type="GO" id="GO:0016788">
    <property type="term" value="F:hydrolase activity, acting on ester bonds"/>
    <property type="evidence" value="ECO:0007669"/>
    <property type="project" value="TreeGrafter"/>
</dbReference>
<evidence type="ECO:0000256" key="3">
    <source>
        <dbReference type="ARBA" id="ARBA00022692"/>
    </source>
</evidence>
<feature type="transmembrane region" description="Helical" evidence="7">
    <location>
        <begin position="239"/>
        <end position="255"/>
    </location>
</feature>
<evidence type="ECO:0000256" key="6">
    <source>
        <dbReference type="ARBA" id="ARBA00023136"/>
    </source>
</evidence>
<dbReference type="AlphaFoldDB" id="A0A165ABG1"/>
<evidence type="ECO:0000313" key="9">
    <source>
        <dbReference type="EMBL" id="KZS98741.1"/>
    </source>
</evidence>
<dbReference type="Proteomes" id="UP000076722">
    <property type="component" value="Unassembled WGS sequence"/>
</dbReference>
<comment type="subcellular location">
    <subcellularLocation>
        <location evidence="1">Endomembrane system</location>
        <topology evidence="1">Multi-pass membrane protein</topology>
    </subcellularLocation>
    <subcellularLocation>
        <location evidence="7">Endoplasmic reticulum membrane</location>
        <topology evidence="7">Multi-pass membrane protein</topology>
    </subcellularLocation>
</comment>
<feature type="transmembrane region" description="Helical" evidence="7">
    <location>
        <begin position="267"/>
        <end position="288"/>
    </location>
</feature>
<keyword evidence="4" id="KW-0732">Signal</keyword>
<comment type="function">
    <text evidence="7">Involved in the lipid remodeling steps of GPI-anchor maturation.</text>
</comment>
<name>A0A165ABG1_9AGAM</name>
<evidence type="ECO:0000256" key="7">
    <source>
        <dbReference type="RuleBase" id="RU365066"/>
    </source>
</evidence>
<keyword evidence="3 7" id="KW-0812">Transmembrane</keyword>
<accession>A0A165ABG1</accession>
<feature type="transmembrane region" description="Helical" evidence="7">
    <location>
        <begin position="67"/>
        <end position="87"/>
    </location>
</feature>
<proteinExistence type="inferred from homology"/>
<feature type="transmembrane region" description="Helical" evidence="7">
    <location>
        <begin position="368"/>
        <end position="387"/>
    </location>
</feature>
<protein>
    <recommendedName>
        <fullName evidence="7">Post-GPI attachment to proteins factor 3</fullName>
    </recommendedName>
</protein>